<proteinExistence type="predicted"/>
<evidence type="ECO:0000313" key="2">
    <source>
        <dbReference type="EMBL" id="KAJ7741438.1"/>
    </source>
</evidence>
<dbReference type="EMBL" id="JARJLG010000123">
    <property type="protein sequence ID" value="KAJ7741438.1"/>
    <property type="molecule type" value="Genomic_DNA"/>
</dbReference>
<organism evidence="2 3">
    <name type="scientific">Mycena maculata</name>
    <dbReference type="NCBI Taxonomy" id="230809"/>
    <lineage>
        <taxon>Eukaryota</taxon>
        <taxon>Fungi</taxon>
        <taxon>Dikarya</taxon>
        <taxon>Basidiomycota</taxon>
        <taxon>Agaricomycotina</taxon>
        <taxon>Agaricomycetes</taxon>
        <taxon>Agaricomycetidae</taxon>
        <taxon>Agaricales</taxon>
        <taxon>Marasmiineae</taxon>
        <taxon>Mycenaceae</taxon>
        <taxon>Mycena</taxon>
    </lineage>
</organism>
<sequence>MYCVVTSKRRGRVASFTNVHLILDMQSSVSELRVKVEIGLYDKRHNCTPILMRVRVSDLKATTVAQFLLSIQSMHRESNCIHCPGPVLVKSTFLVRILAQNAVDELGRLLDQLEHDPGANVKFMQPASSLSAYPELDSPYEAGVIRLLIECTSDVQNVVSENPKKRLPSQEASPSNNSGDHKSSYIPAFNCLLNQGACLFTLPPGTEKTTILRMLLACENGRRTYKPVARAVQIGSGESTHPFHWVDHFDAPLLRFLETVATTVTLQTLETITETLSELLSELRKMAGTGDTRMSKLLIICNLIGFPGMHLELMKNISTHSTVQGAFGMTSEEVIAGAHFVKCKEKSNKHLIVHVTLSVEHLRTTCIPHNASVFAPSVNLDCFSPATKDSGTLPKLVGRIQSASAMLRVPRSGILKVMEQGSAGWMLQISSPFTRNHALLFQLFSRISTPKEDLQESSRDQQIRSLLEGNPIPLTDILSEQLSRNHHRELYRMPEAAFQFLFDEYMETNDGSYRNNYFGQLGLLTNASIEKAQYGWEPVSRGPGQGRNGYLDIGFLTDYLLALIHYYKIGCNQNYYTDANVLTSATRCQPSVAPCGGQSSSSKMSINMISYTTTAYGLVFEDPKRHV</sequence>
<keyword evidence="3" id="KW-1185">Reference proteome</keyword>
<accession>A0AAD7IER3</accession>
<dbReference type="AlphaFoldDB" id="A0AAD7IER3"/>
<evidence type="ECO:0000256" key="1">
    <source>
        <dbReference type="SAM" id="MobiDB-lite"/>
    </source>
</evidence>
<dbReference type="Proteomes" id="UP001215280">
    <property type="component" value="Unassembled WGS sequence"/>
</dbReference>
<name>A0AAD7IER3_9AGAR</name>
<feature type="region of interest" description="Disordered" evidence="1">
    <location>
        <begin position="160"/>
        <end position="181"/>
    </location>
</feature>
<evidence type="ECO:0000313" key="3">
    <source>
        <dbReference type="Proteomes" id="UP001215280"/>
    </source>
</evidence>
<reference evidence="2" key="1">
    <citation type="submission" date="2023-03" db="EMBL/GenBank/DDBJ databases">
        <title>Massive genome expansion in bonnet fungi (Mycena s.s.) driven by repeated elements and novel gene families across ecological guilds.</title>
        <authorList>
            <consortium name="Lawrence Berkeley National Laboratory"/>
            <person name="Harder C.B."/>
            <person name="Miyauchi S."/>
            <person name="Viragh M."/>
            <person name="Kuo A."/>
            <person name="Thoen E."/>
            <person name="Andreopoulos B."/>
            <person name="Lu D."/>
            <person name="Skrede I."/>
            <person name="Drula E."/>
            <person name="Henrissat B."/>
            <person name="Morin E."/>
            <person name="Kohler A."/>
            <person name="Barry K."/>
            <person name="LaButti K."/>
            <person name="Morin E."/>
            <person name="Salamov A."/>
            <person name="Lipzen A."/>
            <person name="Mereny Z."/>
            <person name="Hegedus B."/>
            <person name="Baldrian P."/>
            <person name="Stursova M."/>
            <person name="Weitz H."/>
            <person name="Taylor A."/>
            <person name="Grigoriev I.V."/>
            <person name="Nagy L.G."/>
            <person name="Martin F."/>
            <person name="Kauserud H."/>
        </authorList>
    </citation>
    <scope>NUCLEOTIDE SEQUENCE</scope>
    <source>
        <strain evidence="2">CBHHK188m</strain>
    </source>
</reference>
<protein>
    <submittedName>
        <fullName evidence="2">Uncharacterized protein</fullName>
    </submittedName>
</protein>
<gene>
    <name evidence="2" type="ORF">DFH07DRAFT_778116</name>
</gene>
<comment type="caution">
    <text evidence="2">The sequence shown here is derived from an EMBL/GenBank/DDBJ whole genome shotgun (WGS) entry which is preliminary data.</text>
</comment>